<protein>
    <recommendedName>
        <fullName evidence="4">OpgC protein</fullName>
    </recommendedName>
</protein>
<dbReference type="EMBL" id="FPBH01000002">
    <property type="protein sequence ID" value="SFT60889.1"/>
    <property type="molecule type" value="Genomic_DNA"/>
</dbReference>
<feature type="transmembrane region" description="Helical" evidence="1">
    <location>
        <begin position="323"/>
        <end position="341"/>
    </location>
</feature>
<dbReference type="Pfam" id="PF10129">
    <property type="entry name" value="OpgC_C"/>
    <property type="match status" value="1"/>
</dbReference>
<dbReference type="PIRSF" id="PIRSF028704">
    <property type="entry name" value="UPC028704"/>
    <property type="match status" value="1"/>
</dbReference>
<proteinExistence type="predicted"/>
<organism evidence="2 3">
    <name type="scientific">Paraburkholderia aspalathi</name>
    <dbReference type="NCBI Taxonomy" id="1324617"/>
    <lineage>
        <taxon>Bacteria</taxon>
        <taxon>Pseudomonadati</taxon>
        <taxon>Pseudomonadota</taxon>
        <taxon>Betaproteobacteria</taxon>
        <taxon>Burkholderiales</taxon>
        <taxon>Burkholderiaceae</taxon>
        <taxon>Paraburkholderia</taxon>
    </lineage>
</organism>
<evidence type="ECO:0000256" key="1">
    <source>
        <dbReference type="SAM" id="Phobius"/>
    </source>
</evidence>
<accession>A0A1I6ZDU7</accession>
<dbReference type="Proteomes" id="UP000198844">
    <property type="component" value="Unassembled WGS sequence"/>
</dbReference>
<feature type="transmembrane region" description="Helical" evidence="1">
    <location>
        <begin position="162"/>
        <end position="181"/>
    </location>
</feature>
<dbReference type="AlphaFoldDB" id="A0A1I6ZDU7"/>
<keyword evidence="1" id="KW-0812">Transmembrane</keyword>
<feature type="transmembrane region" description="Helical" evidence="1">
    <location>
        <begin position="36"/>
        <end position="59"/>
    </location>
</feature>
<evidence type="ECO:0000313" key="3">
    <source>
        <dbReference type="Proteomes" id="UP000198844"/>
    </source>
</evidence>
<reference evidence="2 3" key="1">
    <citation type="submission" date="2016-10" db="EMBL/GenBank/DDBJ databases">
        <authorList>
            <person name="de Groot N.N."/>
        </authorList>
    </citation>
    <scope>NUCLEOTIDE SEQUENCE [LARGE SCALE GENOMIC DNA]</scope>
    <source>
        <strain evidence="2 3">LMG 27731</strain>
    </source>
</reference>
<gene>
    <name evidence="2" type="ORF">SAMN05192563_1002303</name>
</gene>
<keyword evidence="1" id="KW-0472">Membrane</keyword>
<feature type="transmembrane region" description="Helical" evidence="1">
    <location>
        <begin position="110"/>
        <end position="130"/>
    </location>
</feature>
<name>A0A1I6ZDU7_9BURK</name>
<feature type="transmembrane region" description="Helical" evidence="1">
    <location>
        <begin position="353"/>
        <end position="373"/>
    </location>
</feature>
<sequence length="391" mass="43175">MELPVYDRFSRRIARTRHLARTRMDTRRGRSIEVDFFRGIVLIVIVLDHIPGSTLSHLMLHTYALCDSAEVFVFLGGYASAAAFTAVLAGRGESAAKMRFVRRCWEIYRAYLLTAVLTLLSGAVLALLHLNQPMVDLTGWQPFAVQPLREAFDIAVLRRQPYLSSVLPMYVIFALFVPFMVPLARRSSLAALGLSVTIWALARPLASLFSIDDVADWAFNPFAWQLMFVLGILCRVQPVSERFHATRTAHWFTRAAVIAVLGFAIVKLFVLTQPLPGLNKQNLSVERVINFLVIAWLAAQFVRTGSIAWLAQRLPAVVTVGRTGLVCFVAGTLVSLIVDTATPHTFHGFRGTLIGLGGDLVAIGAVLMIARGWNDWRGPRSRAAVNGAGYG</sequence>
<feature type="transmembrane region" description="Helical" evidence="1">
    <location>
        <begin position="188"/>
        <end position="210"/>
    </location>
</feature>
<feature type="transmembrane region" description="Helical" evidence="1">
    <location>
        <begin position="222"/>
        <end position="239"/>
    </location>
</feature>
<keyword evidence="1" id="KW-1133">Transmembrane helix</keyword>
<dbReference type="PANTHER" id="PTHR38592:SF3">
    <property type="entry name" value="BLL4819 PROTEIN"/>
    <property type="match status" value="1"/>
</dbReference>
<dbReference type="PANTHER" id="PTHR38592">
    <property type="entry name" value="BLL4819 PROTEIN"/>
    <property type="match status" value="1"/>
</dbReference>
<evidence type="ECO:0000313" key="2">
    <source>
        <dbReference type="EMBL" id="SFT60889.1"/>
    </source>
</evidence>
<dbReference type="InterPro" id="IPR014550">
    <property type="entry name" value="UCP028704_OpgC"/>
</dbReference>
<feature type="transmembrane region" description="Helical" evidence="1">
    <location>
        <begin position="291"/>
        <end position="311"/>
    </location>
</feature>
<feature type="transmembrane region" description="Helical" evidence="1">
    <location>
        <begin position="71"/>
        <end position="89"/>
    </location>
</feature>
<evidence type="ECO:0008006" key="4">
    <source>
        <dbReference type="Google" id="ProtNLM"/>
    </source>
</evidence>
<feature type="transmembrane region" description="Helical" evidence="1">
    <location>
        <begin position="251"/>
        <end position="271"/>
    </location>
</feature>